<dbReference type="Proteomes" id="UP000308197">
    <property type="component" value="Unassembled WGS sequence"/>
</dbReference>
<dbReference type="AlphaFoldDB" id="A0A5C3NQF2"/>
<dbReference type="InParanoid" id="A0A5C3NQF2"/>
<reference evidence="4 5" key="1">
    <citation type="journal article" date="2019" name="Nat. Ecol. Evol.">
        <title>Megaphylogeny resolves global patterns of mushroom evolution.</title>
        <authorList>
            <person name="Varga T."/>
            <person name="Krizsan K."/>
            <person name="Foldi C."/>
            <person name="Dima B."/>
            <person name="Sanchez-Garcia M."/>
            <person name="Sanchez-Ramirez S."/>
            <person name="Szollosi G.J."/>
            <person name="Szarkandi J.G."/>
            <person name="Papp V."/>
            <person name="Albert L."/>
            <person name="Andreopoulos W."/>
            <person name="Angelini C."/>
            <person name="Antonin V."/>
            <person name="Barry K.W."/>
            <person name="Bougher N.L."/>
            <person name="Buchanan P."/>
            <person name="Buyck B."/>
            <person name="Bense V."/>
            <person name="Catcheside P."/>
            <person name="Chovatia M."/>
            <person name="Cooper J."/>
            <person name="Damon W."/>
            <person name="Desjardin D."/>
            <person name="Finy P."/>
            <person name="Geml J."/>
            <person name="Haridas S."/>
            <person name="Hughes K."/>
            <person name="Justo A."/>
            <person name="Karasinski D."/>
            <person name="Kautmanova I."/>
            <person name="Kiss B."/>
            <person name="Kocsube S."/>
            <person name="Kotiranta H."/>
            <person name="LaButti K.M."/>
            <person name="Lechner B.E."/>
            <person name="Liimatainen K."/>
            <person name="Lipzen A."/>
            <person name="Lukacs Z."/>
            <person name="Mihaltcheva S."/>
            <person name="Morgado L.N."/>
            <person name="Niskanen T."/>
            <person name="Noordeloos M.E."/>
            <person name="Ohm R.A."/>
            <person name="Ortiz-Santana B."/>
            <person name="Ovrebo C."/>
            <person name="Racz N."/>
            <person name="Riley R."/>
            <person name="Savchenko A."/>
            <person name="Shiryaev A."/>
            <person name="Soop K."/>
            <person name="Spirin V."/>
            <person name="Szebenyi C."/>
            <person name="Tomsovsky M."/>
            <person name="Tulloss R.E."/>
            <person name="Uehling J."/>
            <person name="Grigoriev I.V."/>
            <person name="Vagvolgyi C."/>
            <person name="Papp T."/>
            <person name="Martin F.M."/>
            <person name="Miettinen O."/>
            <person name="Hibbett D.S."/>
            <person name="Nagy L.G."/>
        </authorList>
    </citation>
    <scope>NUCLEOTIDE SEQUENCE [LARGE SCALE GENOMIC DNA]</scope>
    <source>
        <strain evidence="4 5">HHB13444</strain>
    </source>
</reference>
<evidence type="ECO:0000259" key="2">
    <source>
        <dbReference type="Pfam" id="PF14214"/>
    </source>
</evidence>
<feature type="non-terminal residue" evidence="4">
    <location>
        <position position="623"/>
    </location>
</feature>
<dbReference type="InterPro" id="IPR025476">
    <property type="entry name" value="Helitron_helicase-like"/>
</dbReference>
<dbReference type="STRING" id="1314778.A0A5C3NQF2"/>
<dbReference type="InterPro" id="IPR046700">
    <property type="entry name" value="DUF6570"/>
</dbReference>
<accession>A0A5C3NQF2</accession>
<name>A0A5C3NQF2_9APHY</name>
<proteinExistence type="predicted"/>
<sequence>MFEKLVEHECNRFCGHAIVTFTTLRGLRRLSGAPIARATPPSARRLTPESYLPVVDDTLRRFIIQDWQKTFTTDNLRMYPCAVCARRTPASEIRFIDPGDIDLSILRNDVLPSLVLPTTYAFELYEHALLYPKGMADPWRLAPLHVCSTCDKDLLVLGVMPKLCLANWLYYGVDRLPPSVSTALAQSTPVDKLLIARARASRICFRFNEASATAHPAPGEPDPVTPEGGSKKAPVPQRYVRGNVLVMPQNSTALYASLPPSPSAIRDTLCAVFVGRSKPDRGTIAKLRPVLARKSTVETMLRFLIAYNPYYAADDQAFFGLSRPNLNALFGPGTEDCDCGVLCSMDIGFLEDTEALRASSTGYTARNQDDPCPDGETLLMDNVGYTCGDESPVSYREMKMRALSHCLDGGTFVTSTAGERFVPDFENPALLTWLFPHLDPWGIGSFHHPHRTRVITMEEQLRYLLELDDPRFERDPNFAFVYYNILQKKAVCDSVRFRVKASQQHRIVADLLSIDRNVLNRLIACFQRDPSFEPTSTEERALITLLNDVSTVLHNIPGTTGHKLSLRNEIRALVNFQGTPAFFVTLNPSDVHHPLVRLYAGEDINLEDAAVGEELTAWQRKLI</sequence>
<gene>
    <name evidence="4" type="ORF">K466DRAFT_507663</name>
</gene>
<dbReference type="Pfam" id="PF20209">
    <property type="entry name" value="DUF6570"/>
    <property type="match status" value="1"/>
</dbReference>
<feature type="domain" description="Helitron helicase-like" evidence="2">
    <location>
        <begin position="462"/>
        <end position="600"/>
    </location>
</feature>
<keyword evidence="5" id="KW-1185">Reference proteome</keyword>
<evidence type="ECO:0000313" key="5">
    <source>
        <dbReference type="Proteomes" id="UP000308197"/>
    </source>
</evidence>
<dbReference type="EMBL" id="ML212724">
    <property type="protein sequence ID" value="TFK78190.1"/>
    <property type="molecule type" value="Genomic_DNA"/>
</dbReference>
<organism evidence="4 5">
    <name type="scientific">Polyporus arcularius HHB13444</name>
    <dbReference type="NCBI Taxonomy" id="1314778"/>
    <lineage>
        <taxon>Eukaryota</taxon>
        <taxon>Fungi</taxon>
        <taxon>Dikarya</taxon>
        <taxon>Basidiomycota</taxon>
        <taxon>Agaricomycotina</taxon>
        <taxon>Agaricomycetes</taxon>
        <taxon>Polyporales</taxon>
        <taxon>Polyporaceae</taxon>
        <taxon>Polyporus</taxon>
    </lineage>
</organism>
<dbReference type="Pfam" id="PF14214">
    <property type="entry name" value="Helitron_like_N"/>
    <property type="match status" value="1"/>
</dbReference>
<evidence type="ECO:0000313" key="4">
    <source>
        <dbReference type="EMBL" id="TFK78190.1"/>
    </source>
</evidence>
<evidence type="ECO:0000256" key="1">
    <source>
        <dbReference type="SAM" id="MobiDB-lite"/>
    </source>
</evidence>
<feature type="region of interest" description="Disordered" evidence="1">
    <location>
        <begin position="213"/>
        <end position="234"/>
    </location>
</feature>
<protein>
    <submittedName>
        <fullName evidence="4">Uncharacterized protein</fullName>
    </submittedName>
</protein>
<feature type="domain" description="DUF6570" evidence="3">
    <location>
        <begin position="159"/>
        <end position="312"/>
    </location>
</feature>
<evidence type="ECO:0000259" key="3">
    <source>
        <dbReference type="Pfam" id="PF20209"/>
    </source>
</evidence>